<dbReference type="Proteomes" id="UP001164100">
    <property type="component" value="Plasmid pCNAC48"/>
</dbReference>
<gene>
    <name evidence="2" type="ORF">NGX11_11055</name>
</gene>
<dbReference type="EMBL" id="CP099557">
    <property type="protein sequence ID" value="UYF44487.1"/>
    <property type="molecule type" value="Genomic_DNA"/>
</dbReference>
<proteinExistence type="predicted"/>
<evidence type="ECO:0000313" key="3">
    <source>
        <dbReference type="Proteomes" id="UP001164100"/>
    </source>
</evidence>
<organism evidence="2 3">
    <name type="scientific">Aliarcobacter cryaerophilus</name>
    <dbReference type="NCBI Taxonomy" id="28198"/>
    <lineage>
        <taxon>Bacteria</taxon>
        <taxon>Pseudomonadati</taxon>
        <taxon>Campylobacterota</taxon>
        <taxon>Epsilonproteobacteria</taxon>
        <taxon>Campylobacterales</taxon>
        <taxon>Arcobacteraceae</taxon>
        <taxon>Aliarcobacter</taxon>
    </lineage>
</organism>
<evidence type="ECO:0000256" key="1">
    <source>
        <dbReference type="SAM" id="MobiDB-lite"/>
    </source>
</evidence>
<geneLocation type="plasmid" evidence="2 3">
    <name>pCNAC48</name>
</geneLocation>
<sequence>MKESNNNPIRIESFPCDDKTYVITGYGGFIKNYYTAIDIPLVNVQMGLVENDYLVKNILTCIVGLPELSIVRIGTIWKNQVRQDSYWNKYALYEEQIPLSFNLEKIPAKCIIYKKNDSDKKNLQECNIEDLHSKNSLEFDYDENYYASTFVKFTTKDGISYIVPSIELLMSTYLPRNKLIRNELILNPMNTLLQSYILDYSCTEDEYNIELDKALEKETMVFLAYMMCDKKSKGNISKIWTSLENTHSSGLKYPFILPYHPKNISFRVSGIWIKDKLFYVQRIYEPEAPNEIRVNIKCTRTISTNDKYEENEVEDLGDGNNKDKPLNTNPINKPVNITPRDNPGGNVGVKHIVSEVSPNNNQLNCDVDEEVVIIKNENNNKYKKTDVEVDGASSGKLSGKEGSKRIARTIYTVEENPKEIIYIKEVTDALEILKNNGTFTEFFYIDDWANKHVNLVYSSFHYHHIDINDNKNWASAYTKSSGVKKSEAGYRKLLIVTFKIEGKRPLYLIEIIRKVKSDSFYGIIFQPNEELSFSKLEEIKYIIASNKGQFRSKESIPFPIKKIIVYRHTWGKMLQRFENLNEIIKNAKTILD</sequence>
<dbReference type="AlphaFoldDB" id="A0AA46NLZ2"/>
<keyword evidence="2" id="KW-0614">Plasmid</keyword>
<name>A0AA46NLZ2_9BACT</name>
<dbReference type="RefSeq" id="WP_263515143.1">
    <property type="nucleotide sequence ID" value="NZ_CP099557.1"/>
</dbReference>
<reference evidence="2" key="1">
    <citation type="journal article" date="2022" name="Front. Microbiol.">
        <title>Species classification and novel plasmid identifications in Arcobacter cryaerophilus and Arcobacter cryaerophilus-like organisms.</title>
        <authorList>
            <person name="Zhou G."/>
            <person name="Wang M."/>
            <person name="Wang H."/>
            <person name="Chen X."/>
            <person name="Gu Y."/>
            <person name="Shao Z."/>
            <person name="Zhang J."/>
            <person name="Zhang M."/>
        </authorList>
    </citation>
    <scope>NUCLEOTIDE SEQUENCE</scope>
    <source>
        <strain evidence="2">ICDCAC48</strain>
    </source>
</reference>
<feature type="region of interest" description="Disordered" evidence="1">
    <location>
        <begin position="309"/>
        <end position="343"/>
    </location>
</feature>
<accession>A0AA46NLZ2</accession>
<protein>
    <recommendedName>
        <fullName evidence="4">TnsE C-terminal domain-containing protein</fullName>
    </recommendedName>
</protein>
<evidence type="ECO:0000313" key="2">
    <source>
        <dbReference type="EMBL" id="UYF44487.1"/>
    </source>
</evidence>
<evidence type="ECO:0008006" key="4">
    <source>
        <dbReference type="Google" id="ProtNLM"/>
    </source>
</evidence>